<sequence>MNKPRFKPHFHVEIVPPETVYLLSEQSYIALKGSLYCQLASMLDGNHSVEEIISKLNNKIPFTSIYYALNQLKSKDYITEAVDSISPEVAAFWSLLNIDPQVSFNGLQETFVSVISFGNVPTEPLIVALESLGIQVRSSRSHQGLKSLAVVLTNDYLQSDLRDFNQAAIDANQPWVLVKPVGVELWIGPIFYPGRTGCWQCLAQRLYGNREVETAIRQQLGSLESIPTSRAILPSTLQIGLNLAATEILKWIVLEDIQKNSIPTLEGKVITFNSAKLELQTHILTKRPQCAVCGDIYRQDKPKPIILTSRKKQFTTDGGHRIFSPEQTLKHYEHHISPITGVVSALVRTSESNSNLLHSYLAVHNFGTATDLQSLRHLLHNKAAGKGKTDQQARASGFCEAIERYCGVYQGDEIRVKSTYAQLVSAIHSSVCLQFSPIQYQNRAVLNQKFGVDFIPEPFDETKEIEWTPVWSLTQQTFRYLPTALCYYNYPLPPDHLFGFANSNGNAAGNTLEEAILQGFMELVERDSVSIWWYNRLNRPAVDLASFQDPYLLELQAYYKSLKREFWVLDLTSDLEIPVFAAVSRCTDEAEKIVAGYGCHFDAKIALLRAVTEMNQFLTRVETQYPRKTEGELHEWLTFAAIANQPYLTPNHLAPKVYTDYPQHYSDDLQEDVLRCVAIAKQHNLETLVLDQTRPDIGLNVVKVIVPELRHFLPRFGSGRLYDVPVKMGWLPAPLLEEQMNKISMPF</sequence>
<protein>
    <submittedName>
        <fullName evidence="2">TOMM leader peptide-binding protein</fullName>
    </submittedName>
</protein>
<evidence type="ECO:0000259" key="1">
    <source>
        <dbReference type="PROSITE" id="PS51664"/>
    </source>
</evidence>
<dbReference type="Gene3D" id="3.40.50.720">
    <property type="entry name" value="NAD(P)-binding Rossmann-like Domain"/>
    <property type="match status" value="1"/>
</dbReference>
<evidence type="ECO:0000313" key="2">
    <source>
        <dbReference type="EMBL" id="MBD2532839.1"/>
    </source>
</evidence>
<dbReference type="InterPro" id="IPR022291">
    <property type="entry name" value="Bacteriocin_synth_cyclodeHase"/>
</dbReference>
<dbReference type="Gene3D" id="3.30.40.250">
    <property type="match status" value="1"/>
</dbReference>
<proteinExistence type="predicted"/>
<dbReference type="Gene3D" id="3.30.160.660">
    <property type="match status" value="1"/>
</dbReference>
<comment type="caution">
    <text evidence="2">The sequence shown here is derived from an EMBL/GenBank/DDBJ whole genome shotgun (WGS) entry which is preliminary data.</text>
</comment>
<dbReference type="RefSeq" id="WP_190943445.1">
    <property type="nucleotide sequence ID" value="NZ_JACJSI010000071.1"/>
</dbReference>
<dbReference type="Gene3D" id="3.30.1330.230">
    <property type="match status" value="2"/>
</dbReference>
<dbReference type="InterPro" id="IPR003776">
    <property type="entry name" value="YcaO-like_dom"/>
</dbReference>
<dbReference type="NCBIfam" id="TIGR00702">
    <property type="entry name" value="YcaO-type kinase domain"/>
    <property type="match status" value="1"/>
</dbReference>
<dbReference type="InterPro" id="IPR049274">
    <property type="entry name" value="LynD/TruD_wHTH-like"/>
</dbReference>
<feature type="domain" description="YcaO" evidence="1">
    <location>
        <begin position="385"/>
        <end position="747"/>
    </location>
</feature>
<dbReference type="EMBL" id="JACJSI010000071">
    <property type="protein sequence ID" value="MBD2532839.1"/>
    <property type="molecule type" value="Genomic_DNA"/>
</dbReference>
<dbReference type="Proteomes" id="UP000623440">
    <property type="component" value="Unassembled WGS sequence"/>
</dbReference>
<dbReference type="NCBIfam" id="TIGR03882">
    <property type="entry name" value="cyclo_dehyd_2"/>
    <property type="match status" value="1"/>
</dbReference>
<dbReference type="PROSITE" id="PS51664">
    <property type="entry name" value="YCAO"/>
    <property type="match status" value="1"/>
</dbReference>
<dbReference type="InterPro" id="IPR027624">
    <property type="entry name" value="TOMM_cyclo_SagD"/>
</dbReference>
<organism evidence="2 3">
    <name type="scientific">Nostoc flagelliforme FACHB-838</name>
    <dbReference type="NCBI Taxonomy" id="2692904"/>
    <lineage>
        <taxon>Bacteria</taxon>
        <taxon>Bacillati</taxon>
        <taxon>Cyanobacteriota</taxon>
        <taxon>Cyanophyceae</taxon>
        <taxon>Nostocales</taxon>
        <taxon>Nostocaceae</taxon>
        <taxon>Nostoc</taxon>
    </lineage>
</organism>
<dbReference type="Gene3D" id="3.90.930.60">
    <property type="match status" value="1"/>
</dbReference>
<dbReference type="PANTHER" id="PTHR37809:SF1">
    <property type="entry name" value="RIBOSOMAL PROTEIN S12 METHYLTHIOTRANSFERASE ACCESSORY FACTOR YCAO"/>
    <property type="match status" value="1"/>
</dbReference>
<keyword evidence="3" id="KW-1185">Reference proteome</keyword>
<evidence type="ECO:0000313" key="3">
    <source>
        <dbReference type="Proteomes" id="UP000623440"/>
    </source>
</evidence>
<dbReference type="SUPFAM" id="SSF69572">
    <property type="entry name" value="Activating enzymes of the ubiquitin-like proteins"/>
    <property type="match status" value="1"/>
</dbReference>
<name>A0ABR8DTW9_9NOSO</name>
<reference evidence="2 3" key="1">
    <citation type="journal article" date="2020" name="ISME J.">
        <title>Comparative genomics reveals insights into cyanobacterial evolution and habitat adaptation.</title>
        <authorList>
            <person name="Chen M.Y."/>
            <person name="Teng W.K."/>
            <person name="Zhao L."/>
            <person name="Hu C.X."/>
            <person name="Zhou Y.K."/>
            <person name="Han B.P."/>
            <person name="Song L.R."/>
            <person name="Shu W.S."/>
        </authorList>
    </citation>
    <scope>NUCLEOTIDE SEQUENCE [LARGE SCALE GENOMIC DNA]</scope>
    <source>
        <strain evidence="2 3">FACHB-838</strain>
    </source>
</reference>
<accession>A0ABR8DTW9</accession>
<dbReference type="PANTHER" id="PTHR37809">
    <property type="entry name" value="RIBOSOMAL PROTEIN S12 METHYLTHIOTRANSFERASE ACCESSORY FACTOR YCAO"/>
    <property type="match status" value="1"/>
</dbReference>
<dbReference type="InterPro" id="IPR035985">
    <property type="entry name" value="Ubiquitin-activating_enz"/>
</dbReference>
<gene>
    <name evidence="2" type="ORF">H6G97_25940</name>
</gene>
<dbReference type="NCBIfam" id="TIGR03604">
    <property type="entry name" value="TOMM_cyclo_SagD"/>
    <property type="match status" value="1"/>
</dbReference>
<dbReference type="Pfam" id="PF02624">
    <property type="entry name" value="YcaO"/>
    <property type="match status" value="1"/>
</dbReference>
<dbReference type="Pfam" id="PF21084">
    <property type="entry name" value="WHD_DUF4423_like"/>
    <property type="match status" value="1"/>
</dbReference>